<feature type="transmembrane region" description="Helical" evidence="8">
    <location>
        <begin position="140"/>
        <end position="161"/>
    </location>
</feature>
<comment type="subcellular location">
    <subcellularLocation>
        <location evidence="1">Cell membrane</location>
        <topology evidence="1">Multi-pass membrane protein</topology>
    </subcellularLocation>
</comment>
<evidence type="ECO:0000256" key="3">
    <source>
        <dbReference type="ARBA" id="ARBA00022676"/>
    </source>
</evidence>
<dbReference type="InterPro" id="IPR050297">
    <property type="entry name" value="LipidA_mod_glycosyltrf_83"/>
</dbReference>
<proteinExistence type="predicted"/>
<feature type="transmembrane region" description="Helical" evidence="8">
    <location>
        <begin position="103"/>
        <end position="120"/>
    </location>
</feature>
<keyword evidence="3" id="KW-0328">Glycosyltransferase</keyword>
<dbReference type="AlphaFoldDB" id="A0A2T1C991"/>
<dbReference type="GO" id="GO:0005886">
    <property type="term" value="C:plasma membrane"/>
    <property type="evidence" value="ECO:0007669"/>
    <property type="project" value="UniProtKB-SubCell"/>
</dbReference>
<dbReference type="Proteomes" id="UP000238762">
    <property type="component" value="Unassembled WGS sequence"/>
</dbReference>
<keyword evidence="11" id="KW-1185">Reference proteome</keyword>
<keyword evidence="2" id="KW-1003">Cell membrane</keyword>
<dbReference type="Pfam" id="PF13231">
    <property type="entry name" value="PMT_2"/>
    <property type="match status" value="1"/>
</dbReference>
<keyword evidence="4 10" id="KW-0808">Transferase</keyword>
<dbReference type="EMBL" id="PVWJ01000007">
    <property type="protein sequence ID" value="PSB04811.1"/>
    <property type="molecule type" value="Genomic_DNA"/>
</dbReference>
<dbReference type="GO" id="GO:0016763">
    <property type="term" value="F:pentosyltransferase activity"/>
    <property type="evidence" value="ECO:0007669"/>
    <property type="project" value="TreeGrafter"/>
</dbReference>
<reference evidence="10 11" key="1">
    <citation type="submission" date="2018-02" db="EMBL/GenBank/DDBJ databases">
        <authorList>
            <person name="Cohen D.B."/>
            <person name="Kent A.D."/>
        </authorList>
    </citation>
    <scope>NUCLEOTIDE SEQUENCE [LARGE SCALE GENOMIC DNA]</scope>
    <source>
        <strain evidence="10 11">CCAP 1448/3</strain>
    </source>
</reference>
<keyword evidence="7 8" id="KW-0472">Membrane</keyword>
<feature type="transmembrane region" description="Helical" evidence="8">
    <location>
        <begin position="430"/>
        <end position="452"/>
    </location>
</feature>
<protein>
    <submittedName>
        <fullName evidence="10">Glycosyltransferase</fullName>
    </submittedName>
</protein>
<feature type="transmembrane region" description="Helical" evidence="8">
    <location>
        <begin position="357"/>
        <end position="377"/>
    </location>
</feature>
<dbReference type="InterPro" id="IPR038731">
    <property type="entry name" value="RgtA/B/C-like"/>
</dbReference>
<dbReference type="GO" id="GO:0010041">
    <property type="term" value="P:response to iron(III) ion"/>
    <property type="evidence" value="ECO:0007669"/>
    <property type="project" value="TreeGrafter"/>
</dbReference>
<evidence type="ECO:0000259" key="9">
    <source>
        <dbReference type="Pfam" id="PF13231"/>
    </source>
</evidence>
<evidence type="ECO:0000256" key="2">
    <source>
        <dbReference type="ARBA" id="ARBA00022475"/>
    </source>
</evidence>
<accession>A0A2T1C991</accession>
<feature type="transmembrane region" description="Helical" evidence="8">
    <location>
        <begin position="290"/>
        <end position="312"/>
    </location>
</feature>
<feature type="transmembrane region" description="Helical" evidence="8">
    <location>
        <begin position="198"/>
        <end position="228"/>
    </location>
</feature>
<gene>
    <name evidence="10" type="ORF">C7B64_02305</name>
</gene>
<feature type="transmembrane region" description="Helical" evidence="8">
    <location>
        <begin position="389"/>
        <end position="410"/>
    </location>
</feature>
<dbReference type="OrthoDB" id="9775035at2"/>
<keyword evidence="6 8" id="KW-1133">Transmembrane helix</keyword>
<evidence type="ECO:0000313" key="10">
    <source>
        <dbReference type="EMBL" id="PSB04811.1"/>
    </source>
</evidence>
<evidence type="ECO:0000256" key="7">
    <source>
        <dbReference type="ARBA" id="ARBA00023136"/>
    </source>
</evidence>
<dbReference type="GO" id="GO:0009103">
    <property type="term" value="P:lipopolysaccharide biosynthetic process"/>
    <property type="evidence" value="ECO:0007669"/>
    <property type="project" value="UniProtKB-ARBA"/>
</dbReference>
<sequence length="582" mass="65817">MNLDLQKQWSKNPKLIASLSILWLLLISWLAFFWNVGNISIIDETEPLFAEASRQMVATGDWITPYYNGVTRFDKPILIYWLQALAFSIFGVNEWAVRLPSTLSAFGLTCLGFYTLRYFGVNPFQNSSRKLSNSLRQQELWYSAFIGASLIALNPLTIAWGRTGVSDSLLTACIGGGLMSFFIAYATNQHKTIWYIAFYILIGLAALTKGPVGIVLPAAIALIFLFYVGNLKPVFREMKLLWGIFIILLINVPWYALAIWRNGESFINSFFGYHNVERFTTVVNHHAGPWYIYFPVLLVGFAPWSLYLPLAVAETRFWQRRYWQKIPRSTHLGLFLTIWLVIVFLFFSVAVTKRPNYILPLIPATAMLVGMMWSSYLTNPQPQKNDPGLVLSGLVNVAALSGLAIALYHLTSLIGSDPLTPDLIPALERSNLAIQGSIIWAVTALIAAIMIVMRKSPWLWLPNLIGFLTLLIVVMMPASFLIDRVRQQPLRELSALAVQVRQPKEQLVMLGFEKPSVVYYTKQPVKFIQNNETIEQYIESQKQSWLLISPEDKLRQLGLSTNISESIGKSGAYQLLRVKKSG</sequence>
<dbReference type="PANTHER" id="PTHR33908:SF3">
    <property type="entry name" value="UNDECAPRENYL PHOSPHATE-ALPHA-4-AMINO-4-DEOXY-L-ARABINOSE ARABINOSYL TRANSFERASE"/>
    <property type="match status" value="1"/>
</dbReference>
<feature type="transmembrane region" description="Helical" evidence="8">
    <location>
        <begin position="77"/>
        <end position="96"/>
    </location>
</feature>
<comment type="caution">
    <text evidence="10">The sequence shown here is derived from an EMBL/GenBank/DDBJ whole genome shotgun (WGS) entry which is preliminary data.</text>
</comment>
<feature type="transmembrane region" description="Helical" evidence="8">
    <location>
        <begin position="240"/>
        <end position="260"/>
    </location>
</feature>
<organism evidence="10 11">
    <name type="scientific">Merismopedia glauca CCAP 1448/3</name>
    <dbReference type="NCBI Taxonomy" id="1296344"/>
    <lineage>
        <taxon>Bacteria</taxon>
        <taxon>Bacillati</taxon>
        <taxon>Cyanobacteriota</taxon>
        <taxon>Cyanophyceae</taxon>
        <taxon>Synechococcales</taxon>
        <taxon>Merismopediaceae</taxon>
        <taxon>Merismopedia</taxon>
    </lineage>
</organism>
<name>A0A2T1C991_9CYAN</name>
<feature type="transmembrane region" description="Helical" evidence="8">
    <location>
        <begin position="15"/>
        <end position="34"/>
    </location>
</feature>
<dbReference type="RefSeq" id="WP_106287046.1">
    <property type="nucleotide sequence ID" value="NZ_CAWNTC010000151.1"/>
</dbReference>
<feature type="domain" description="Glycosyltransferase RgtA/B/C/D-like" evidence="9">
    <location>
        <begin position="144"/>
        <end position="254"/>
    </location>
</feature>
<keyword evidence="5 8" id="KW-0812">Transmembrane</keyword>
<evidence type="ECO:0000256" key="8">
    <source>
        <dbReference type="SAM" id="Phobius"/>
    </source>
</evidence>
<evidence type="ECO:0000256" key="1">
    <source>
        <dbReference type="ARBA" id="ARBA00004651"/>
    </source>
</evidence>
<evidence type="ECO:0000313" key="11">
    <source>
        <dbReference type="Proteomes" id="UP000238762"/>
    </source>
</evidence>
<evidence type="ECO:0000256" key="6">
    <source>
        <dbReference type="ARBA" id="ARBA00022989"/>
    </source>
</evidence>
<feature type="transmembrane region" description="Helical" evidence="8">
    <location>
        <begin position="464"/>
        <end position="482"/>
    </location>
</feature>
<evidence type="ECO:0000256" key="4">
    <source>
        <dbReference type="ARBA" id="ARBA00022679"/>
    </source>
</evidence>
<dbReference type="PANTHER" id="PTHR33908">
    <property type="entry name" value="MANNOSYLTRANSFERASE YKCB-RELATED"/>
    <property type="match status" value="1"/>
</dbReference>
<feature type="transmembrane region" description="Helical" evidence="8">
    <location>
        <begin position="168"/>
        <end position="186"/>
    </location>
</feature>
<feature type="transmembrane region" description="Helical" evidence="8">
    <location>
        <begin position="332"/>
        <end position="351"/>
    </location>
</feature>
<reference evidence="10 11" key="2">
    <citation type="submission" date="2018-03" db="EMBL/GenBank/DDBJ databases">
        <title>The ancient ancestry and fast evolution of plastids.</title>
        <authorList>
            <person name="Moore K.R."/>
            <person name="Magnabosco C."/>
            <person name="Momper L."/>
            <person name="Gold D.A."/>
            <person name="Bosak T."/>
            <person name="Fournier G.P."/>
        </authorList>
    </citation>
    <scope>NUCLEOTIDE SEQUENCE [LARGE SCALE GENOMIC DNA]</scope>
    <source>
        <strain evidence="10 11">CCAP 1448/3</strain>
    </source>
</reference>
<evidence type="ECO:0000256" key="5">
    <source>
        <dbReference type="ARBA" id="ARBA00022692"/>
    </source>
</evidence>